<evidence type="ECO:0000313" key="1">
    <source>
        <dbReference type="EMBL" id="JAH56842.1"/>
    </source>
</evidence>
<protein>
    <submittedName>
        <fullName evidence="1">Uncharacterized protein</fullName>
    </submittedName>
</protein>
<sequence length="43" mass="4988">MWLKSFGLACWLACVGYFKTLNLNIKQCHKCIAWLVQTKSLIN</sequence>
<name>A0A0E9TTR5_ANGAN</name>
<dbReference type="EMBL" id="GBXM01051735">
    <property type="protein sequence ID" value="JAH56842.1"/>
    <property type="molecule type" value="Transcribed_RNA"/>
</dbReference>
<reference evidence="1" key="2">
    <citation type="journal article" date="2015" name="Fish Shellfish Immunol.">
        <title>Early steps in the European eel (Anguilla anguilla)-Vibrio vulnificus interaction in the gills: Role of the RtxA13 toxin.</title>
        <authorList>
            <person name="Callol A."/>
            <person name="Pajuelo D."/>
            <person name="Ebbesson L."/>
            <person name="Teles M."/>
            <person name="MacKenzie S."/>
            <person name="Amaro C."/>
        </authorList>
    </citation>
    <scope>NUCLEOTIDE SEQUENCE</scope>
</reference>
<accession>A0A0E9TTR5</accession>
<dbReference type="AlphaFoldDB" id="A0A0E9TTR5"/>
<organism evidence="1">
    <name type="scientific">Anguilla anguilla</name>
    <name type="common">European freshwater eel</name>
    <name type="synonym">Muraena anguilla</name>
    <dbReference type="NCBI Taxonomy" id="7936"/>
    <lineage>
        <taxon>Eukaryota</taxon>
        <taxon>Metazoa</taxon>
        <taxon>Chordata</taxon>
        <taxon>Craniata</taxon>
        <taxon>Vertebrata</taxon>
        <taxon>Euteleostomi</taxon>
        <taxon>Actinopterygii</taxon>
        <taxon>Neopterygii</taxon>
        <taxon>Teleostei</taxon>
        <taxon>Anguilliformes</taxon>
        <taxon>Anguillidae</taxon>
        <taxon>Anguilla</taxon>
    </lineage>
</organism>
<proteinExistence type="predicted"/>
<reference evidence="1" key="1">
    <citation type="submission" date="2014-11" db="EMBL/GenBank/DDBJ databases">
        <authorList>
            <person name="Amaro Gonzalez C."/>
        </authorList>
    </citation>
    <scope>NUCLEOTIDE SEQUENCE</scope>
</reference>